<evidence type="ECO:0008006" key="3">
    <source>
        <dbReference type="Google" id="ProtNLM"/>
    </source>
</evidence>
<keyword evidence="2" id="KW-1185">Reference proteome</keyword>
<protein>
    <recommendedName>
        <fullName evidence="3">Ricin B lectin domain-containing protein</fullName>
    </recommendedName>
</protein>
<comment type="caution">
    <text evidence="1">The sequence shown here is derived from an EMBL/GenBank/DDBJ whole genome shotgun (WGS) entry which is preliminary data.</text>
</comment>
<reference evidence="1" key="1">
    <citation type="journal article" date="2023" name="Mol. Phylogenet. Evol.">
        <title>Genome-scale phylogeny and comparative genomics of the fungal order Sordariales.</title>
        <authorList>
            <person name="Hensen N."/>
            <person name="Bonometti L."/>
            <person name="Westerberg I."/>
            <person name="Brannstrom I.O."/>
            <person name="Guillou S."/>
            <person name="Cros-Aarteil S."/>
            <person name="Calhoun S."/>
            <person name="Haridas S."/>
            <person name="Kuo A."/>
            <person name="Mondo S."/>
            <person name="Pangilinan J."/>
            <person name="Riley R."/>
            <person name="LaButti K."/>
            <person name="Andreopoulos B."/>
            <person name="Lipzen A."/>
            <person name="Chen C."/>
            <person name="Yan M."/>
            <person name="Daum C."/>
            <person name="Ng V."/>
            <person name="Clum A."/>
            <person name="Steindorff A."/>
            <person name="Ohm R.A."/>
            <person name="Martin F."/>
            <person name="Silar P."/>
            <person name="Natvig D.O."/>
            <person name="Lalanne C."/>
            <person name="Gautier V."/>
            <person name="Ament-Velasquez S.L."/>
            <person name="Kruys A."/>
            <person name="Hutchinson M.I."/>
            <person name="Powell A.J."/>
            <person name="Barry K."/>
            <person name="Miller A.N."/>
            <person name="Grigoriev I.V."/>
            <person name="Debuchy R."/>
            <person name="Gladieux P."/>
            <person name="Hiltunen Thoren M."/>
            <person name="Johannesson H."/>
        </authorList>
    </citation>
    <scope>NUCLEOTIDE SEQUENCE</scope>
    <source>
        <strain evidence="1">CBS 990.96</strain>
    </source>
</reference>
<dbReference type="InterPro" id="IPR035992">
    <property type="entry name" value="Ricin_B-like_lectins"/>
</dbReference>
<dbReference type="SUPFAM" id="SSF50370">
    <property type="entry name" value="Ricin B-like lectins"/>
    <property type="match status" value="1"/>
</dbReference>
<dbReference type="Proteomes" id="UP001301958">
    <property type="component" value="Unassembled WGS sequence"/>
</dbReference>
<accession>A0AAN7BEN8</accession>
<dbReference type="AlphaFoldDB" id="A0AAN7BEN8"/>
<gene>
    <name evidence="1" type="ORF">QBC38DRAFT_449527</name>
</gene>
<organism evidence="1 2">
    <name type="scientific">Podospora fimiseda</name>
    <dbReference type="NCBI Taxonomy" id="252190"/>
    <lineage>
        <taxon>Eukaryota</taxon>
        <taxon>Fungi</taxon>
        <taxon>Dikarya</taxon>
        <taxon>Ascomycota</taxon>
        <taxon>Pezizomycotina</taxon>
        <taxon>Sordariomycetes</taxon>
        <taxon>Sordariomycetidae</taxon>
        <taxon>Sordariales</taxon>
        <taxon>Podosporaceae</taxon>
        <taxon>Podospora</taxon>
    </lineage>
</organism>
<sequence length="175" mass="19725">MPANIFASTSILYQQHDDWRTNQQWRIEFAKLIKGHTYYRIRSNSAGKVLTLLSNHPGFSFTGIFPSERAGEGQYRALEPAVLPPTYWISNVHTVCDGDAFFLRNLESQQVVDLFGCCTASGTLIFRHDCHGRMNQRWEFVNTGNESESVMLVSALADRPVIGAVMARTGHVLVF</sequence>
<name>A0AAN7BEN8_9PEZI</name>
<proteinExistence type="predicted"/>
<reference evidence="1" key="2">
    <citation type="submission" date="2023-05" db="EMBL/GenBank/DDBJ databases">
        <authorList>
            <consortium name="Lawrence Berkeley National Laboratory"/>
            <person name="Steindorff A."/>
            <person name="Hensen N."/>
            <person name="Bonometti L."/>
            <person name="Westerberg I."/>
            <person name="Brannstrom I.O."/>
            <person name="Guillou S."/>
            <person name="Cros-Aarteil S."/>
            <person name="Calhoun S."/>
            <person name="Haridas S."/>
            <person name="Kuo A."/>
            <person name="Mondo S."/>
            <person name="Pangilinan J."/>
            <person name="Riley R."/>
            <person name="Labutti K."/>
            <person name="Andreopoulos B."/>
            <person name="Lipzen A."/>
            <person name="Chen C."/>
            <person name="Yanf M."/>
            <person name="Daum C."/>
            <person name="Ng V."/>
            <person name="Clum A."/>
            <person name="Ohm R."/>
            <person name="Martin F."/>
            <person name="Silar P."/>
            <person name="Natvig D."/>
            <person name="Lalanne C."/>
            <person name="Gautier V."/>
            <person name="Ament-Velasquez S.L."/>
            <person name="Kruys A."/>
            <person name="Hutchinson M.I."/>
            <person name="Powell A.J."/>
            <person name="Barry K."/>
            <person name="Miller A.N."/>
            <person name="Grigoriev I.V."/>
            <person name="Debuchy R."/>
            <person name="Gladieux P."/>
            <person name="Thoren M.H."/>
            <person name="Johannesson H."/>
        </authorList>
    </citation>
    <scope>NUCLEOTIDE SEQUENCE</scope>
    <source>
        <strain evidence="1">CBS 990.96</strain>
    </source>
</reference>
<dbReference type="Gene3D" id="2.80.10.50">
    <property type="match status" value="1"/>
</dbReference>
<dbReference type="EMBL" id="MU865596">
    <property type="protein sequence ID" value="KAK4221034.1"/>
    <property type="molecule type" value="Genomic_DNA"/>
</dbReference>
<evidence type="ECO:0000313" key="2">
    <source>
        <dbReference type="Proteomes" id="UP001301958"/>
    </source>
</evidence>
<evidence type="ECO:0000313" key="1">
    <source>
        <dbReference type="EMBL" id="KAK4221034.1"/>
    </source>
</evidence>